<dbReference type="InterPro" id="IPR010445">
    <property type="entry name" value="LapA_dom"/>
</dbReference>
<dbReference type="RefSeq" id="WP_059031138.1">
    <property type="nucleotide sequence ID" value="NZ_BSDN01000006.1"/>
</dbReference>
<dbReference type="OrthoDB" id="1708221at2"/>
<keyword evidence="5" id="KW-0175">Coiled coil</keyword>
<proteinExistence type="predicted"/>
<dbReference type="AlphaFoldDB" id="A0A0U9HBG7"/>
<dbReference type="Pfam" id="PF06305">
    <property type="entry name" value="LapA_dom"/>
    <property type="match status" value="1"/>
</dbReference>
<keyword evidence="4 6" id="KW-0472">Membrane</keyword>
<dbReference type="EMBL" id="DF976995">
    <property type="protein sequence ID" value="GAQ24080.1"/>
    <property type="molecule type" value="Genomic_DNA"/>
</dbReference>
<dbReference type="GO" id="GO:0005886">
    <property type="term" value="C:plasma membrane"/>
    <property type="evidence" value="ECO:0007669"/>
    <property type="project" value="InterPro"/>
</dbReference>
<dbReference type="PANTHER" id="PTHR41335:SF1">
    <property type="entry name" value="MEMBRANE PROTEIN"/>
    <property type="match status" value="1"/>
</dbReference>
<name>A0A0U9HBG7_9FIRM</name>
<accession>A0A0U9HBG7</accession>
<organism evidence="8">
    <name type="scientific">Tepidanaerobacter syntrophicus</name>
    <dbReference type="NCBI Taxonomy" id="224999"/>
    <lineage>
        <taxon>Bacteria</taxon>
        <taxon>Bacillati</taxon>
        <taxon>Bacillota</taxon>
        <taxon>Clostridia</taxon>
        <taxon>Thermosediminibacterales</taxon>
        <taxon>Tepidanaerobacteraceae</taxon>
        <taxon>Tepidanaerobacter</taxon>
    </lineage>
</organism>
<protein>
    <submittedName>
        <fullName evidence="8">Uncharacterized integral membrane protein</fullName>
    </submittedName>
</protein>
<evidence type="ECO:0000256" key="6">
    <source>
        <dbReference type="SAM" id="Phobius"/>
    </source>
</evidence>
<evidence type="ECO:0000313" key="8">
    <source>
        <dbReference type="EMBL" id="GAQ24080.1"/>
    </source>
</evidence>
<dbReference type="PANTHER" id="PTHR41335">
    <property type="entry name" value="MEMBRANE PROTEIN-RELATED"/>
    <property type="match status" value="1"/>
</dbReference>
<keyword evidence="9" id="KW-1185">Reference proteome</keyword>
<evidence type="ECO:0000256" key="5">
    <source>
        <dbReference type="SAM" id="Coils"/>
    </source>
</evidence>
<sequence length="103" mass="11705">MQFYLISGLIFAFLVAIFALWNSAQVVIRFPLLGEFATSQALVIIGSAMLGALIIMVVGLVRSFKMGQKIKKQDRLIRDYEEIIDNLKRQLEEKQSQKDQGNK</sequence>
<reference evidence="8" key="1">
    <citation type="journal article" date="2016" name="Genome Announc.">
        <title>Draft Genome Sequence of the Syntrophic Lactate-Degrading Bacterium Tepidanaerobacter syntrophicus JLT.</title>
        <authorList>
            <person name="Matsuura N."/>
            <person name="Ohashi A."/>
            <person name="Tourlousse D.M."/>
            <person name="Sekiguchi Y."/>
        </authorList>
    </citation>
    <scope>NUCLEOTIDE SEQUENCE [LARGE SCALE GENOMIC DNA]</scope>
    <source>
        <strain evidence="8">JL</strain>
    </source>
</reference>
<dbReference type="STRING" id="224999.GCA_001485475_00063"/>
<evidence type="ECO:0000313" key="9">
    <source>
        <dbReference type="Proteomes" id="UP000062160"/>
    </source>
</evidence>
<evidence type="ECO:0000256" key="2">
    <source>
        <dbReference type="ARBA" id="ARBA00022692"/>
    </source>
</evidence>
<feature type="coiled-coil region" evidence="5">
    <location>
        <begin position="70"/>
        <end position="100"/>
    </location>
</feature>
<evidence type="ECO:0000256" key="1">
    <source>
        <dbReference type="ARBA" id="ARBA00022475"/>
    </source>
</evidence>
<feature type="domain" description="Lipopolysaccharide assembly protein A" evidence="7">
    <location>
        <begin position="22"/>
        <end position="82"/>
    </location>
</feature>
<keyword evidence="3 6" id="KW-1133">Transmembrane helix</keyword>
<keyword evidence="2 6" id="KW-0812">Transmembrane</keyword>
<evidence type="ECO:0000256" key="4">
    <source>
        <dbReference type="ARBA" id="ARBA00023136"/>
    </source>
</evidence>
<evidence type="ECO:0000259" key="7">
    <source>
        <dbReference type="Pfam" id="PF06305"/>
    </source>
</evidence>
<evidence type="ECO:0000256" key="3">
    <source>
        <dbReference type="ARBA" id="ARBA00022989"/>
    </source>
</evidence>
<keyword evidence="1" id="KW-1003">Cell membrane</keyword>
<dbReference type="Proteomes" id="UP000062160">
    <property type="component" value="Unassembled WGS sequence"/>
</dbReference>
<gene>
    <name evidence="8" type="ORF">TSYNT_164</name>
</gene>
<feature type="transmembrane region" description="Helical" evidence="6">
    <location>
        <begin position="40"/>
        <end position="61"/>
    </location>
</feature>